<dbReference type="SMR" id="A0A1U8PB70"/>
<organism evidence="3 4">
    <name type="scientific">Gossypium hirsutum</name>
    <name type="common">Upland cotton</name>
    <name type="synonym">Gossypium mexicanum</name>
    <dbReference type="NCBI Taxonomy" id="3635"/>
    <lineage>
        <taxon>Eukaryota</taxon>
        <taxon>Viridiplantae</taxon>
        <taxon>Streptophyta</taxon>
        <taxon>Embryophyta</taxon>
        <taxon>Tracheophyta</taxon>
        <taxon>Spermatophyta</taxon>
        <taxon>Magnoliopsida</taxon>
        <taxon>eudicotyledons</taxon>
        <taxon>Gunneridae</taxon>
        <taxon>Pentapetalae</taxon>
        <taxon>rosids</taxon>
        <taxon>malvids</taxon>
        <taxon>Malvales</taxon>
        <taxon>Malvaceae</taxon>
        <taxon>Malvoideae</taxon>
        <taxon>Gossypium</taxon>
    </lineage>
</organism>
<feature type="compositionally biased region" description="Low complexity" evidence="1">
    <location>
        <begin position="15"/>
        <end position="50"/>
    </location>
</feature>
<dbReference type="PANTHER" id="PTHR46863:SF2">
    <property type="entry name" value="LYSM DOMAIN RECEPTOR-LIKE KINASE 3"/>
    <property type="match status" value="1"/>
</dbReference>
<dbReference type="OrthoDB" id="4062651at2759"/>
<reference evidence="3" key="1">
    <citation type="journal article" date="2020" name="Nat. Genet.">
        <title>Genomic diversifications of five Gossypium allopolyploid species and their impact on cotton improvement.</title>
        <authorList>
            <person name="Chen Z.J."/>
            <person name="Sreedasyam A."/>
            <person name="Ando A."/>
            <person name="Song Q."/>
            <person name="De Santiago L.M."/>
            <person name="Hulse-Kemp A.M."/>
            <person name="Ding M."/>
            <person name="Ye W."/>
            <person name="Kirkbride R.C."/>
            <person name="Jenkins J."/>
            <person name="Plott C."/>
            <person name="Lovell J."/>
            <person name="Lin Y.M."/>
            <person name="Vaughn R."/>
            <person name="Liu B."/>
            <person name="Simpson S."/>
            <person name="Scheffler B.E."/>
            <person name="Wen L."/>
            <person name="Saski C.A."/>
            <person name="Grover C.E."/>
            <person name="Hu G."/>
            <person name="Conover J.L."/>
            <person name="Carlson J.W."/>
            <person name="Shu S."/>
            <person name="Boston L.B."/>
            <person name="Williams M."/>
            <person name="Peterson D.G."/>
            <person name="McGee K."/>
            <person name="Jones D.C."/>
            <person name="Wendel J.F."/>
            <person name="Stelly D.M."/>
            <person name="Grimwood J."/>
            <person name="Schmutz J."/>
        </authorList>
    </citation>
    <scope>NUCLEOTIDE SEQUENCE [LARGE SCALE GENOMIC DNA]</scope>
    <source>
        <strain evidence="3">cv. TM-1</strain>
    </source>
</reference>
<dbReference type="PROSITE" id="PS50011">
    <property type="entry name" value="PROTEIN_KINASE_DOM"/>
    <property type="match status" value="1"/>
</dbReference>
<dbReference type="GO" id="GO:0004672">
    <property type="term" value="F:protein kinase activity"/>
    <property type="evidence" value="ECO:0007669"/>
    <property type="project" value="InterPro"/>
</dbReference>
<dbReference type="InterPro" id="IPR000719">
    <property type="entry name" value="Prot_kinase_dom"/>
</dbReference>
<dbReference type="KEGG" id="ghi:107957364"/>
<evidence type="ECO:0000259" key="2">
    <source>
        <dbReference type="PROSITE" id="PS50011"/>
    </source>
</evidence>
<keyword evidence="3" id="KW-1185">Reference proteome</keyword>
<dbReference type="PANTHER" id="PTHR46863">
    <property type="entry name" value="OS09G0572100 PROTEIN"/>
    <property type="match status" value="1"/>
</dbReference>
<name>A0A1U8PB70_GOSHI</name>
<dbReference type="InterPro" id="IPR011009">
    <property type="entry name" value="Kinase-like_dom_sf"/>
</dbReference>
<evidence type="ECO:0000256" key="1">
    <source>
        <dbReference type="SAM" id="MobiDB-lite"/>
    </source>
</evidence>
<dbReference type="GeneID" id="107957364"/>
<gene>
    <name evidence="4" type="primary">LOC107957364</name>
</gene>
<feature type="region of interest" description="Disordered" evidence="1">
    <location>
        <begin position="1"/>
        <end position="50"/>
    </location>
</feature>
<dbReference type="PaxDb" id="3635-A0A1U8PB70"/>
<dbReference type="Proteomes" id="UP000818029">
    <property type="component" value="Chromosome A05"/>
</dbReference>
<protein>
    <submittedName>
        <fullName evidence="4">LysM domain receptor-like kinase 3 isoform X1</fullName>
    </submittedName>
</protein>
<dbReference type="InterPro" id="IPR001245">
    <property type="entry name" value="Ser-Thr/Tyr_kinase_cat_dom"/>
</dbReference>
<evidence type="ECO:0000313" key="4">
    <source>
        <dbReference type="RefSeq" id="XP_016748370.1"/>
    </source>
</evidence>
<dbReference type="Pfam" id="PF07714">
    <property type="entry name" value="PK_Tyr_Ser-Thr"/>
    <property type="match status" value="1"/>
</dbReference>
<proteinExistence type="predicted"/>
<feature type="domain" description="Protein kinase" evidence="2">
    <location>
        <begin position="48"/>
        <end position="401"/>
    </location>
</feature>
<dbReference type="Gene3D" id="1.10.510.10">
    <property type="entry name" value="Transferase(Phosphotransferase) domain 1"/>
    <property type="match status" value="1"/>
</dbReference>
<dbReference type="SUPFAM" id="SSF56112">
    <property type="entry name" value="Protein kinase-like (PK-like)"/>
    <property type="match status" value="1"/>
</dbReference>
<reference evidence="4" key="2">
    <citation type="submission" date="2025-08" db="UniProtKB">
        <authorList>
            <consortium name="RefSeq"/>
        </authorList>
    </citation>
    <scope>IDENTIFICATION</scope>
</reference>
<evidence type="ECO:0000313" key="3">
    <source>
        <dbReference type="Proteomes" id="UP000818029"/>
    </source>
</evidence>
<feature type="compositionally biased region" description="Basic and acidic residues" evidence="1">
    <location>
        <begin position="1"/>
        <end position="12"/>
    </location>
</feature>
<accession>A0A1U8PB70</accession>
<dbReference type="GO" id="GO:0005524">
    <property type="term" value="F:ATP binding"/>
    <property type="evidence" value="ECO:0007669"/>
    <property type="project" value="InterPro"/>
</dbReference>
<sequence>MCRSKKSTDVIRPRSSNSKGPSFSPSSQKPKTSKSSSSLSQPSSSTSISNNSVLSSGYFDKNSSYYNSFSTQASKNLSSIRDSLPENPHIYDFSDICSATNNFRSNWFSSSSASSSWLCNLQGKQVVIFQRKMRRPIELADLVHKLSVICRSHHSSLIKLLGVSLSGNYVYLVYEYVHGVNLRDCLRNPKNPSFTVLSSWISRMQIAADIASGLDYIHHCSGLETSFTHNHIKITSIIVAEGSLMAKICHFGTAELCGEVTKDEESSKTLGRSKSKVMKIEGTRGYMAPELQFTGLVTQKCDVYAFGVVILELLSGKEALKFLVDEESGGYQRVSVIDTAREAAAGGIAGVRTWIDRRLKDSFPVDVAEKMVLVALECVEEDPKKRPDMDKVAGQVSKLYLDSKNWADNIGLPTDISVSIAPRRFLGIDVTSPSHCPFLFGSTQHAIVNVVINLFEEFSEFQLAGIRRSLINA</sequence>
<dbReference type="RefSeq" id="XP_016748370.1">
    <property type="nucleotide sequence ID" value="XM_016892881.2"/>
</dbReference>
<dbReference type="AlphaFoldDB" id="A0A1U8PB70"/>
<dbReference type="Gene3D" id="3.30.200.20">
    <property type="entry name" value="Phosphorylase Kinase, domain 1"/>
    <property type="match status" value="1"/>
</dbReference>